<dbReference type="OrthoDB" id="9787572at2"/>
<gene>
    <name evidence="3" type="ORF">SAMN05216216_13211</name>
</gene>
<dbReference type="Proteomes" id="UP000199008">
    <property type="component" value="Unassembled WGS sequence"/>
</dbReference>
<dbReference type="AlphaFoldDB" id="A0A1G9IBZ2"/>
<proteinExistence type="predicted"/>
<dbReference type="STRING" id="576118.SAMN05216216_13211"/>
<dbReference type="InterPro" id="IPR023214">
    <property type="entry name" value="HAD_sf"/>
</dbReference>
<keyword evidence="4" id="KW-1185">Reference proteome</keyword>
<evidence type="ECO:0000313" key="3">
    <source>
        <dbReference type="EMBL" id="SDL22737.1"/>
    </source>
</evidence>
<dbReference type="Gene3D" id="3.40.50.1000">
    <property type="entry name" value="HAD superfamily/HAD-like"/>
    <property type="match status" value="1"/>
</dbReference>
<dbReference type="NCBIfam" id="TIGR01668">
    <property type="entry name" value="YqeG_hyp_ppase"/>
    <property type="match status" value="1"/>
</dbReference>
<dbReference type="NCBIfam" id="TIGR01662">
    <property type="entry name" value="HAD-SF-IIIA"/>
    <property type="match status" value="1"/>
</dbReference>
<name>A0A1G9IBZ2_9BACL</name>
<dbReference type="PANTHER" id="PTHR46470">
    <property type="entry name" value="N-ACYLNEURAMINATE-9-PHOSPHATASE"/>
    <property type="match status" value="1"/>
</dbReference>
<sequence>MKVIKKLFLPTSYVDNFTNITPARLNQLGVRAVIIDLDNTLVGYDEMDANEKVIDWFKLMNDNDFKVTIVSNGKKKRVSNFADPHDIDYIFNAQKPLSRNYKKAIRLMGVPKNETIMVGDQLMTDIFGANLIGLKSVLVIPVKSRDGYATLLNRRMEAIIMRYFRKKGLLVKED</sequence>
<dbReference type="Pfam" id="PF13242">
    <property type="entry name" value="Hydrolase_like"/>
    <property type="match status" value="1"/>
</dbReference>
<protein>
    <recommendedName>
        <fullName evidence="5">YqeG family HAD IIIA-type phosphatase</fullName>
    </recommendedName>
</protein>
<dbReference type="InterPro" id="IPR006549">
    <property type="entry name" value="HAD-SF_hydro_IIIA"/>
</dbReference>
<dbReference type="GO" id="GO:0008962">
    <property type="term" value="F:phosphatidylglycerophosphatase activity"/>
    <property type="evidence" value="ECO:0007669"/>
    <property type="project" value="InterPro"/>
</dbReference>
<evidence type="ECO:0000313" key="4">
    <source>
        <dbReference type="Proteomes" id="UP000199008"/>
    </source>
</evidence>
<evidence type="ECO:0000256" key="1">
    <source>
        <dbReference type="ARBA" id="ARBA00022801"/>
    </source>
</evidence>
<dbReference type="SUPFAM" id="SSF56784">
    <property type="entry name" value="HAD-like"/>
    <property type="match status" value="1"/>
</dbReference>
<organism evidence="3 4">
    <name type="scientific">Lacicoccus qingdaonensis</name>
    <dbReference type="NCBI Taxonomy" id="576118"/>
    <lineage>
        <taxon>Bacteria</taxon>
        <taxon>Bacillati</taxon>
        <taxon>Bacillota</taxon>
        <taxon>Bacilli</taxon>
        <taxon>Bacillales</taxon>
        <taxon>Salinicoccaceae</taxon>
        <taxon>Lacicoccus</taxon>
    </lineage>
</organism>
<dbReference type="InterPro" id="IPR036412">
    <property type="entry name" value="HAD-like_sf"/>
</dbReference>
<dbReference type="InterPro" id="IPR051400">
    <property type="entry name" value="HAD-like_hydrolase"/>
</dbReference>
<dbReference type="InterPro" id="IPR010021">
    <property type="entry name" value="PGPP1/Gep4"/>
</dbReference>
<dbReference type="EMBL" id="FNFY01000032">
    <property type="protein sequence ID" value="SDL22737.1"/>
    <property type="molecule type" value="Genomic_DNA"/>
</dbReference>
<keyword evidence="1" id="KW-0378">Hydrolase</keyword>
<reference evidence="4" key="1">
    <citation type="submission" date="2016-10" db="EMBL/GenBank/DDBJ databases">
        <authorList>
            <person name="Varghese N."/>
            <person name="Submissions S."/>
        </authorList>
    </citation>
    <scope>NUCLEOTIDE SEQUENCE [LARGE SCALE GENOMIC DNA]</scope>
    <source>
        <strain evidence="4">CGMCC 1.8895</strain>
    </source>
</reference>
<keyword evidence="2" id="KW-0460">Magnesium</keyword>
<accession>A0A1G9IBZ2</accession>
<evidence type="ECO:0008006" key="5">
    <source>
        <dbReference type="Google" id="ProtNLM"/>
    </source>
</evidence>
<evidence type="ECO:0000256" key="2">
    <source>
        <dbReference type="ARBA" id="ARBA00022842"/>
    </source>
</evidence>
<dbReference type="CDD" id="cd16416">
    <property type="entry name" value="HAD_BsYqeG-like"/>
    <property type="match status" value="1"/>
</dbReference>